<dbReference type="Proteomes" id="UP000188937">
    <property type="component" value="Chromosome"/>
</dbReference>
<dbReference type="GO" id="GO:0003677">
    <property type="term" value="F:DNA binding"/>
    <property type="evidence" value="ECO:0007669"/>
    <property type="project" value="UniProtKB-KW"/>
</dbReference>
<dbReference type="InterPro" id="IPR016032">
    <property type="entry name" value="Sig_transdc_resp-reg_C-effctor"/>
</dbReference>
<dbReference type="Gene3D" id="1.10.10.10">
    <property type="entry name" value="Winged helix-like DNA-binding domain superfamily/Winged helix DNA-binding domain"/>
    <property type="match status" value="1"/>
</dbReference>
<evidence type="ECO:0000256" key="2">
    <source>
        <dbReference type="ARBA" id="ARBA00023125"/>
    </source>
</evidence>
<dbReference type="PANTHER" id="PTHR44688">
    <property type="entry name" value="DNA-BINDING TRANSCRIPTIONAL ACTIVATOR DEVR_DOSR"/>
    <property type="match status" value="1"/>
</dbReference>
<evidence type="ECO:0000256" key="1">
    <source>
        <dbReference type="ARBA" id="ARBA00023015"/>
    </source>
</evidence>
<name>A0A1U9KDG2_ACEAC</name>
<keyword evidence="1" id="KW-0805">Transcription regulation</keyword>
<feature type="domain" description="HTH luxR-type" evidence="4">
    <location>
        <begin position="280"/>
        <end position="345"/>
    </location>
</feature>
<evidence type="ECO:0000256" key="3">
    <source>
        <dbReference type="ARBA" id="ARBA00023163"/>
    </source>
</evidence>
<dbReference type="PROSITE" id="PS50043">
    <property type="entry name" value="HTH_LUXR_2"/>
    <property type="match status" value="1"/>
</dbReference>
<dbReference type="SUPFAM" id="SSF46894">
    <property type="entry name" value="C-terminal effector domain of the bipartite response regulators"/>
    <property type="match status" value="1"/>
</dbReference>
<dbReference type="CDD" id="cd06170">
    <property type="entry name" value="LuxR_C_like"/>
    <property type="match status" value="1"/>
</dbReference>
<dbReference type="AlphaFoldDB" id="A0A1U9KDG2"/>
<accession>A0A1U9KDG2</accession>
<dbReference type="STRING" id="435.A0U92_02430"/>
<dbReference type="SMART" id="SM00421">
    <property type="entry name" value="HTH_LUXR"/>
    <property type="match status" value="1"/>
</dbReference>
<dbReference type="OrthoDB" id="343383at2"/>
<proteinExistence type="predicted"/>
<gene>
    <name evidence="5" type="ORF">A0U92_02430</name>
</gene>
<dbReference type="EMBL" id="CP014692">
    <property type="protein sequence ID" value="AQS83816.1"/>
    <property type="molecule type" value="Genomic_DNA"/>
</dbReference>
<dbReference type="InterPro" id="IPR000792">
    <property type="entry name" value="Tscrpt_reg_LuxR_C"/>
</dbReference>
<protein>
    <recommendedName>
        <fullName evidence="4">HTH luxR-type domain-containing protein</fullName>
    </recommendedName>
</protein>
<dbReference type="InterPro" id="IPR036388">
    <property type="entry name" value="WH-like_DNA-bd_sf"/>
</dbReference>
<keyword evidence="2" id="KW-0238">DNA-binding</keyword>
<reference evidence="5 6" key="1">
    <citation type="submission" date="2016-03" db="EMBL/GenBank/DDBJ databases">
        <title>Acetic acid bacteria sequencing.</title>
        <authorList>
            <person name="Brandt J."/>
            <person name="Jakob F."/>
            <person name="Vogel R.F."/>
        </authorList>
    </citation>
    <scope>NUCLEOTIDE SEQUENCE [LARGE SCALE GENOMIC DNA]</scope>
    <source>
        <strain evidence="5 6">TMW2.1153</strain>
    </source>
</reference>
<organism evidence="5 6">
    <name type="scientific">Acetobacter aceti</name>
    <dbReference type="NCBI Taxonomy" id="435"/>
    <lineage>
        <taxon>Bacteria</taxon>
        <taxon>Pseudomonadati</taxon>
        <taxon>Pseudomonadota</taxon>
        <taxon>Alphaproteobacteria</taxon>
        <taxon>Acetobacterales</taxon>
        <taxon>Acetobacteraceae</taxon>
        <taxon>Acetobacter</taxon>
        <taxon>Acetobacter subgen. Acetobacter</taxon>
    </lineage>
</organism>
<dbReference type="Pfam" id="PF00196">
    <property type="entry name" value="GerE"/>
    <property type="match status" value="1"/>
</dbReference>
<dbReference type="PRINTS" id="PR00038">
    <property type="entry name" value="HTHLUXR"/>
</dbReference>
<evidence type="ECO:0000259" key="4">
    <source>
        <dbReference type="PROSITE" id="PS50043"/>
    </source>
</evidence>
<keyword evidence="3" id="KW-0804">Transcription</keyword>
<dbReference type="PROSITE" id="PS00622">
    <property type="entry name" value="HTH_LUXR_1"/>
    <property type="match status" value="1"/>
</dbReference>
<sequence length="346" mass="38567">MATPLETTGENVTLPESWLAATGDVAARIGRPDFHRRMLGLLASLIPNQAAWIIAYAPGVLPNVLHTNDVASSATTDYHSTFRCFDPFWHLWRRQTQAPAVTLSTLDSSIKPDEYTRIFQKKHEFSDELGLLLPVQNNACVMLFLQKGENLFTREELRLAHLVQPLFNGLHRAHVAQTLRRFSSSDAHEDNGSTCGSLVLDRHGNRLYGNPAWQEAETVYGPVLLQAIYKLLRTSGRTCHTEPEQFVLRLVSLPEDCMLAPGGRLLVLSPVHSPAISDDLPHKALNLTPRERDLLHLILQGRCTGEIAQHLGISKGTVKNHRLRLYRKAGVTSERALITLSRSMSG</sequence>
<evidence type="ECO:0000313" key="5">
    <source>
        <dbReference type="EMBL" id="AQS83816.1"/>
    </source>
</evidence>
<dbReference type="GO" id="GO:0006355">
    <property type="term" value="P:regulation of DNA-templated transcription"/>
    <property type="evidence" value="ECO:0007669"/>
    <property type="project" value="InterPro"/>
</dbReference>
<dbReference type="RefSeq" id="WP_077811858.1">
    <property type="nucleotide sequence ID" value="NZ_CP014692.1"/>
</dbReference>
<evidence type="ECO:0000313" key="6">
    <source>
        <dbReference type="Proteomes" id="UP000188937"/>
    </source>
</evidence>
<dbReference type="KEGG" id="aace:A0U92_02430"/>
<dbReference type="PANTHER" id="PTHR44688:SF16">
    <property type="entry name" value="DNA-BINDING TRANSCRIPTIONAL ACTIVATOR DEVR_DOSR"/>
    <property type="match status" value="1"/>
</dbReference>
<keyword evidence="6" id="KW-1185">Reference proteome</keyword>